<name>A0A0M3USJ9_9FUSO</name>
<keyword evidence="1" id="KW-0808">Transferase</keyword>
<keyword evidence="1" id="KW-0418">Kinase</keyword>
<evidence type="ECO:0000313" key="1">
    <source>
        <dbReference type="EMBL" id="ALF18479.1"/>
    </source>
</evidence>
<sequence>MKYTLNENMVGINGIEKISLKEITEKFSYPKNIKIKIEKNPYTIDFELKYKDFTVYYNIYYYVDKEIPEFHTLSFALKKLYLNDQIYIKVGEEAKKVISKIKKYFKENYKSLNYKYEANEYSGSYYFKNLDLTIFFEKCGRKKIVDGIDISLPYEDNPNILDVGKILKLDTLKNIFNND</sequence>
<gene>
    <name evidence="1" type="ORF">RN98_09940</name>
</gene>
<reference evidence="1 2" key="1">
    <citation type="submission" date="2015-09" db="EMBL/GenBank/DDBJ databases">
        <authorList>
            <person name="Jackson K.R."/>
            <person name="Lunt B.L."/>
            <person name="Fisher J.N.B."/>
            <person name="Gardner A.V."/>
            <person name="Bailey M.E."/>
            <person name="Deus L.M."/>
            <person name="Earl A.S."/>
            <person name="Gibby P.D."/>
            <person name="Hartmann K.A."/>
            <person name="Liu J.E."/>
            <person name="Manci A.M."/>
            <person name="Nielsen D.A."/>
            <person name="Solomon M.B."/>
            <person name="Breakwell D.P."/>
            <person name="Burnett S.H."/>
            <person name="Grose J.H."/>
        </authorList>
    </citation>
    <scope>NUCLEOTIDE SEQUENCE [LARGE SCALE GENOMIC DNA]</scope>
    <source>
        <strain evidence="1 2">KCOM 1279</strain>
    </source>
</reference>
<dbReference type="AlphaFoldDB" id="A0A0M3USJ9"/>
<dbReference type="EMBL" id="CP012713">
    <property type="protein sequence ID" value="ALF18479.1"/>
    <property type="molecule type" value="Genomic_DNA"/>
</dbReference>
<protein>
    <submittedName>
        <fullName evidence="1">Histidine kinase</fullName>
    </submittedName>
</protein>
<accession>A0A0M3USJ9</accession>
<evidence type="ECO:0000313" key="2">
    <source>
        <dbReference type="Proteomes" id="UP000063147"/>
    </source>
</evidence>
<dbReference type="OrthoDB" id="80708at2"/>
<organism evidence="1">
    <name type="scientific">Fusobacterium animalis</name>
    <dbReference type="NCBI Taxonomy" id="76859"/>
    <lineage>
        <taxon>Bacteria</taxon>
        <taxon>Fusobacteriati</taxon>
        <taxon>Fusobacteriota</taxon>
        <taxon>Fusobacteriia</taxon>
        <taxon>Fusobacteriales</taxon>
        <taxon>Fusobacteriaceae</taxon>
        <taxon>Fusobacterium</taxon>
    </lineage>
</organism>
<dbReference type="Proteomes" id="UP000063147">
    <property type="component" value="Chromosome"/>
</dbReference>
<dbReference type="GO" id="GO:0016301">
    <property type="term" value="F:kinase activity"/>
    <property type="evidence" value="ECO:0007669"/>
    <property type="project" value="UniProtKB-KW"/>
</dbReference>
<proteinExistence type="predicted"/>
<dbReference type="PATRIC" id="fig|76859.3.peg.2009"/>
<dbReference type="RefSeq" id="WP_060676625.1">
    <property type="nucleotide sequence ID" value="NZ_CP012713.1"/>
</dbReference>